<feature type="transmembrane region" description="Helical" evidence="12">
    <location>
        <begin position="56"/>
        <end position="77"/>
    </location>
</feature>
<feature type="transmembrane region" description="Helical" evidence="12">
    <location>
        <begin position="16"/>
        <end position="35"/>
    </location>
</feature>
<evidence type="ECO:0000256" key="8">
    <source>
        <dbReference type="ARBA" id="ARBA00023010"/>
    </source>
</evidence>
<dbReference type="FunCoup" id="F0ZP39">
    <property type="interactions" value="244"/>
</dbReference>
<feature type="region of interest" description="Disordered" evidence="11">
    <location>
        <begin position="130"/>
        <end position="173"/>
    </location>
</feature>
<protein>
    <recommendedName>
        <fullName evidence="15">Mitochondrial import inner membrane translocase subunit TIM17</fullName>
    </recommendedName>
</protein>
<dbReference type="OMA" id="FDCTFQY"/>
<evidence type="ECO:0000313" key="14">
    <source>
        <dbReference type="Proteomes" id="UP000001064"/>
    </source>
</evidence>
<evidence type="ECO:0000256" key="7">
    <source>
        <dbReference type="ARBA" id="ARBA00022989"/>
    </source>
</evidence>
<dbReference type="PANTHER" id="PTHR10485:SF0">
    <property type="entry name" value="AT05822P-RELATED"/>
    <property type="match status" value="1"/>
</dbReference>
<evidence type="ECO:0000256" key="12">
    <source>
        <dbReference type="SAM" id="Phobius"/>
    </source>
</evidence>
<keyword evidence="4 12" id="KW-0812">Transmembrane</keyword>
<dbReference type="KEGG" id="dpp:DICPUDRAFT_153513"/>
<evidence type="ECO:0000256" key="1">
    <source>
        <dbReference type="ARBA" id="ARBA00004448"/>
    </source>
</evidence>
<keyword evidence="6" id="KW-0653">Protein transport</keyword>
<evidence type="ECO:0000256" key="3">
    <source>
        <dbReference type="ARBA" id="ARBA00022448"/>
    </source>
</evidence>
<keyword evidence="10 12" id="KW-0472">Membrane</keyword>
<dbReference type="eggNOG" id="KOG1652">
    <property type="taxonomic scope" value="Eukaryota"/>
</dbReference>
<dbReference type="OrthoDB" id="2261329at2759"/>
<dbReference type="GO" id="GO:0030150">
    <property type="term" value="P:protein import into mitochondrial matrix"/>
    <property type="evidence" value="ECO:0000318"/>
    <property type="project" value="GO_Central"/>
</dbReference>
<proteinExistence type="inferred from homology"/>
<keyword evidence="9" id="KW-0496">Mitochondrion</keyword>
<comment type="subcellular location">
    <subcellularLocation>
        <location evidence="1">Mitochondrion inner membrane</location>
        <topology evidence="1">Multi-pass membrane protein</topology>
    </subcellularLocation>
</comment>
<evidence type="ECO:0008006" key="15">
    <source>
        <dbReference type="Google" id="ProtNLM"/>
    </source>
</evidence>
<dbReference type="STRING" id="5786.F0ZP39"/>
<accession>F0ZP39</accession>
<keyword evidence="7 12" id="KW-1133">Transmembrane helix</keyword>
<organism evidence="13 14">
    <name type="scientific">Dictyostelium purpureum</name>
    <name type="common">Slime mold</name>
    <dbReference type="NCBI Taxonomy" id="5786"/>
    <lineage>
        <taxon>Eukaryota</taxon>
        <taxon>Amoebozoa</taxon>
        <taxon>Evosea</taxon>
        <taxon>Eumycetozoa</taxon>
        <taxon>Dictyostelia</taxon>
        <taxon>Dictyosteliales</taxon>
        <taxon>Dictyosteliaceae</taxon>
        <taxon>Dictyostelium</taxon>
    </lineage>
</organism>
<dbReference type="InParanoid" id="F0ZP39"/>
<evidence type="ECO:0000256" key="10">
    <source>
        <dbReference type="ARBA" id="ARBA00023136"/>
    </source>
</evidence>
<dbReference type="EMBL" id="GL871103">
    <property type="protein sequence ID" value="EGC34304.1"/>
    <property type="molecule type" value="Genomic_DNA"/>
</dbReference>
<evidence type="ECO:0000256" key="6">
    <source>
        <dbReference type="ARBA" id="ARBA00022927"/>
    </source>
</evidence>
<dbReference type="Pfam" id="PF02466">
    <property type="entry name" value="Tim17"/>
    <property type="match status" value="1"/>
</dbReference>
<dbReference type="Proteomes" id="UP000001064">
    <property type="component" value="Unassembled WGS sequence"/>
</dbReference>
<dbReference type="PANTHER" id="PTHR10485">
    <property type="entry name" value="MITOCHONDRIAL IMPORT INNER MEMBRANE TRANSLOCASE SUBUNIT TIM-17"/>
    <property type="match status" value="1"/>
</dbReference>
<dbReference type="GO" id="GO:0005744">
    <property type="term" value="C:TIM23 mitochondrial import inner membrane translocase complex"/>
    <property type="evidence" value="ECO:0000318"/>
    <property type="project" value="GO_Central"/>
</dbReference>
<comment type="similarity">
    <text evidence="2">Belongs to the Tim17/Tim22/Tim23 family.</text>
</comment>
<feature type="transmembrane region" description="Helical" evidence="12">
    <location>
        <begin position="105"/>
        <end position="123"/>
    </location>
</feature>
<keyword evidence="14" id="KW-1185">Reference proteome</keyword>
<reference evidence="14" key="1">
    <citation type="journal article" date="2011" name="Genome Biol.">
        <title>Comparative genomics of the social amoebae Dictyostelium discoideum and Dictyostelium purpureum.</title>
        <authorList>
            <consortium name="US DOE Joint Genome Institute (JGI-PGF)"/>
            <person name="Sucgang R."/>
            <person name="Kuo A."/>
            <person name="Tian X."/>
            <person name="Salerno W."/>
            <person name="Parikh A."/>
            <person name="Feasley C.L."/>
            <person name="Dalin E."/>
            <person name="Tu H."/>
            <person name="Huang E."/>
            <person name="Barry K."/>
            <person name="Lindquist E."/>
            <person name="Shapiro H."/>
            <person name="Bruce D."/>
            <person name="Schmutz J."/>
            <person name="Salamov A."/>
            <person name="Fey P."/>
            <person name="Gaudet P."/>
            <person name="Anjard C."/>
            <person name="Babu M.M."/>
            <person name="Basu S."/>
            <person name="Bushmanova Y."/>
            <person name="van der Wel H."/>
            <person name="Katoh-Kurasawa M."/>
            <person name="Dinh C."/>
            <person name="Coutinho P.M."/>
            <person name="Saito T."/>
            <person name="Elias M."/>
            <person name="Schaap P."/>
            <person name="Kay R.R."/>
            <person name="Henrissat B."/>
            <person name="Eichinger L."/>
            <person name="Rivero F."/>
            <person name="Putnam N.H."/>
            <person name="West C.M."/>
            <person name="Loomis W.F."/>
            <person name="Chisholm R.L."/>
            <person name="Shaulsky G."/>
            <person name="Strassmann J.E."/>
            <person name="Queller D.C."/>
            <person name="Kuspa A."/>
            <person name="Grigoriev I.V."/>
        </authorList>
    </citation>
    <scope>NUCLEOTIDE SEQUENCE [LARGE SCALE GENOMIC DNA]</scope>
    <source>
        <strain evidence="14">QSDP1</strain>
    </source>
</reference>
<dbReference type="AlphaFoldDB" id="F0ZP39"/>
<evidence type="ECO:0000313" key="13">
    <source>
        <dbReference type="EMBL" id="EGC34304.1"/>
    </source>
</evidence>
<keyword evidence="8" id="KW-0811">Translocation</keyword>
<keyword evidence="3" id="KW-0813">Transport</keyword>
<dbReference type="GeneID" id="10500082"/>
<dbReference type="VEuPathDB" id="AmoebaDB:DICPUDRAFT_153513"/>
<dbReference type="RefSeq" id="XP_003289186.1">
    <property type="nucleotide sequence ID" value="XM_003289138.1"/>
</dbReference>
<evidence type="ECO:0000256" key="9">
    <source>
        <dbReference type="ARBA" id="ARBA00023128"/>
    </source>
</evidence>
<name>F0ZP39_DICPU</name>
<keyword evidence="5" id="KW-0999">Mitochondrion inner membrane</keyword>
<evidence type="ECO:0000256" key="4">
    <source>
        <dbReference type="ARBA" id="ARBA00022692"/>
    </source>
</evidence>
<gene>
    <name evidence="13" type="ORF">DICPUDRAFT_153513</name>
</gene>
<feature type="compositionally biased region" description="Basic and acidic residues" evidence="11">
    <location>
        <begin position="133"/>
        <end position="173"/>
    </location>
</feature>
<evidence type="ECO:0000256" key="11">
    <source>
        <dbReference type="SAM" id="MobiDB-lite"/>
    </source>
</evidence>
<evidence type="ECO:0000256" key="5">
    <source>
        <dbReference type="ARBA" id="ARBA00022792"/>
    </source>
</evidence>
<sequence>MEAPCPDKIWQDAGGAFGIGYVLMGTINLITGLRRSPKGLKLEFTARKMRSKTPKFGGNFAIWGTLFSGIDCSLAYIRKKEDTVNPIAAGALTGAILAARGGWKASTQAAAFGGVFIGLIEAFQHMMQRKMQQQHEEQQRAMIEERKKYEEEKKAREESRKQKKKQEKEKREM</sequence>
<evidence type="ECO:0000256" key="2">
    <source>
        <dbReference type="ARBA" id="ARBA00008444"/>
    </source>
</evidence>